<protein>
    <submittedName>
        <fullName evidence="1">Uncharacterized protein</fullName>
    </submittedName>
</protein>
<dbReference type="EMBL" id="LYRP01000047">
    <property type="protein sequence ID" value="OAT75526.1"/>
    <property type="molecule type" value="Genomic_DNA"/>
</dbReference>
<accession>A0A1B7KZP3</accession>
<comment type="caution">
    <text evidence="1">The sequence shown here is derived from an EMBL/GenBank/DDBJ whole genome shotgun (WGS) entry which is preliminary data.</text>
</comment>
<gene>
    <name evidence="1" type="ORF">A9B99_14540</name>
</gene>
<dbReference type="AlphaFoldDB" id="A0A1B7KZP3"/>
<evidence type="ECO:0000313" key="2">
    <source>
        <dbReference type="Proteomes" id="UP000078225"/>
    </source>
</evidence>
<dbReference type="Proteomes" id="UP000078225">
    <property type="component" value="Unassembled WGS sequence"/>
</dbReference>
<evidence type="ECO:0000313" key="1">
    <source>
        <dbReference type="EMBL" id="OAT75526.1"/>
    </source>
</evidence>
<dbReference type="STRING" id="1691903.A9B99_14540"/>
<name>A0A1B7KZP3_9ENTR</name>
<reference evidence="2" key="1">
    <citation type="submission" date="2016-05" db="EMBL/GenBank/DDBJ databases">
        <authorList>
            <person name="Behera P."/>
            <person name="Vaishampayan P."/>
            <person name="Singh N."/>
            <person name="Raina V."/>
            <person name="Suar M."/>
            <person name="Pattnaik A."/>
            <person name="Rastogi G."/>
        </authorList>
    </citation>
    <scope>NUCLEOTIDE SEQUENCE [LARGE SCALE GENOMIC DNA]</scope>
    <source>
        <strain evidence="2">MP23</strain>
    </source>
</reference>
<sequence>MAGWVCRVCAAVKTLSAYKLDHRIKNSLFWRITYVAKGSKKPGWPRKMRTIVTNIDVVRHNI</sequence>
<keyword evidence="2" id="KW-1185">Reference proteome</keyword>
<organism evidence="1 2">
    <name type="scientific">Mangrovibacter phragmitis</name>
    <dbReference type="NCBI Taxonomy" id="1691903"/>
    <lineage>
        <taxon>Bacteria</taxon>
        <taxon>Pseudomonadati</taxon>
        <taxon>Pseudomonadota</taxon>
        <taxon>Gammaproteobacteria</taxon>
        <taxon>Enterobacterales</taxon>
        <taxon>Enterobacteriaceae</taxon>
        <taxon>Mangrovibacter</taxon>
    </lineage>
</organism>
<proteinExistence type="predicted"/>